<protein>
    <submittedName>
        <fullName evidence="8">WW domain-binding protein 4</fullName>
    </submittedName>
</protein>
<dbReference type="PROSITE" id="PS50171">
    <property type="entry name" value="ZF_MATRIN"/>
    <property type="match status" value="1"/>
</dbReference>
<dbReference type="VEuPathDB" id="MicrosporidiaDB:DI09_10p90"/>
<organism evidence="8 9">
    <name type="scientific">Mitosporidium daphniae</name>
    <dbReference type="NCBI Taxonomy" id="1485682"/>
    <lineage>
        <taxon>Eukaryota</taxon>
        <taxon>Fungi</taxon>
        <taxon>Fungi incertae sedis</taxon>
        <taxon>Microsporidia</taxon>
        <taxon>Mitosporidium</taxon>
    </lineage>
</organism>
<reference evidence="8 9" key="1">
    <citation type="submission" date="2014-04" db="EMBL/GenBank/DDBJ databases">
        <title>A new species of microsporidia sheds light on the evolution of extreme parasitism.</title>
        <authorList>
            <person name="Haag K.L."/>
            <person name="James T.Y."/>
            <person name="Larsson R."/>
            <person name="Schaer T.M."/>
            <person name="Refardt D."/>
            <person name="Pombert J.-F."/>
            <person name="Ebert D."/>
        </authorList>
    </citation>
    <scope>NUCLEOTIDE SEQUENCE [LARGE SCALE GENOMIC DNA]</scope>
    <source>
        <strain evidence="8 9">UGP3</strain>
        <tissue evidence="8">Spores</tissue>
    </source>
</reference>
<evidence type="ECO:0000256" key="3">
    <source>
        <dbReference type="ARBA" id="ARBA00022771"/>
    </source>
</evidence>
<dbReference type="Proteomes" id="UP000029725">
    <property type="component" value="Unassembled WGS sequence"/>
</dbReference>
<evidence type="ECO:0000256" key="5">
    <source>
        <dbReference type="ARBA" id="ARBA00023242"/>
    </source>
</evidence>
<dbReference type="SUPFAM" id="SSF57667">
    <property type="entry name" value="beta-beta-alpha zinc fingers"/>
    <property type="match status" value="1"/>
</dbReference>
<dbReference type="RefSeq" id="XP_013239587.1">
    <property type="nucleotide sequence ID" value="XM_013384133.1"/>
</dbReference>
<dbReference type="AlphaFoldDB" id="A0A098VVY0"/>
<comment type="subcellular location">
    <subcellularLocation>
        <location evidence="1">Nucleus</location>
    </subcellularLocation>
</comment>
<name>A0A098VVY0_9MICR</name>
<keyword evidence="4" id="KW-0862">Zinc</keyword>
<evidence type="ECO:0000313" key="8">
    <source>
        <dbReference type="EMBL" id="KGG53112.1"/>
    </source>
</evidence>
<dbReference type="PANTHER" id="PTHR13173">
    <property type="entry name" value="WW DOMAIN BINDING PROTEIN 4"/>
    <property type="match status" value="1"/>
</dbReference>
<dbReference type="GeneID" id="25258010"/>
<dbReference type="PANTHER" id="PTHR13173:SF10">
    <property type="entry name" value="WW DOMAIN-BINDING PROTEIN 4"/>
    <property type="match status" value="1"/>
</dbReference>
<feature type="region of interest" description="Disordered" evidence="6">
    <location>
        <begin position="164"/>
        <end position="202"/>
    </location>
</feature>
<dbReference type="GO" id="GO:0000398">
    <property type="term" value="P:mRNA splicing, via spliceosome"/>
    <property type="evidence" value="ECO:0007669"/>
    <property type="project" value="InterPro"/>
</dbReference>
<evidence type="ECO:0000256" key="2">
    <source>
        <dbReference type="ARBA" id="ARBA00022723"/>
    </source>
</evidence>
<dbReference type="InterPro" id="IPR003604">
    <property type="entry name" value="Matrin/U1-like-C_Znf_C2H2"/>
</dbReference>
<dbReference type="InterPro" id="IPR040023">
    <property type="entry name" value="WBP4"/>
</dbReference>
<dbReference type="InterPro" id="IPR000690">
    <property type="entry name" value="Matrin/U1-C_Znf_C2H2"/>
</dbReference>
<sequence length="240" mass="26866">MVEYWKSLKKYYCIYCKIFLLDNPANRRNHEKGEKHKQRMKAVIDDARATSGTAAPKASSSFYGDHGNNRIPGEDHVFPRTKREFHALSPLYTDSMPSFSRIHSMPTPEMATKKAPKTSISFSFKSKTETSPASVPPAFPSCVAQNDHAAVANHQAETICKDDKDIVPCKDPSSSPNASNLSDDQCPPKRQAMASSNHIYLKGTTNPLTQKQIFWAKPPMASEKTRKNERITMASDEEED</sequence>
<keyword evidence="3" id="KW-0863">Zinc-finger</keyword>
<accession>A0A098VVY0</accession>
<evidence type="ECO:0000256" key="4">
    <source>
        <dbReference type="ARBA" id="ARBA00022833"/>
    </source>
</evidence>
<keyword evidence="2" id="KW-0479">Metal-binding</keyword>
<evidence type="ECO:0000259" key="7">
    <source>
        <dbReference type="PROSITE" id="PS50171"/>
    </source>
</evidence>
<dbReference type="HOGENOM" id="CLU_1156636_0_0_1"/>
<gene>
    <name evidence="8" type="ORF">DI09_10p90</name>
</gene>
<dbReference type="GO" id="GO:0071011">
    <property type="term" value="C:precatalytic spliceosome"/>
    <property type="evidence" value="ECO:0007669"/>
    <property type="project" value="TreeGrafter"/>
</dbReference>
<dbReference type="Gene3D" id="3.30.160.60">
    <property type="entry name" value="Classic Zinc Finger"/>
    <property type="match status" value="1"/>
</dbReference>
<evidence type="ECO:0000256" key="1">
    <source>
        <dbReference type="ARBA" id="ARBA00004123"/>
    </source>
</evidence>
<dbReference type="EMBL" id="JMKJ01000011">
    <property type="protein sequence ID" value="KGG53112.1"/>
    <property type="molecule type" value="Genomic_DNA"/>
</dbReference>
<feature type="region of interest" description="Disordered" evidence="6">
    <location>
        <begin position="217"/>
        <end position="240"/>
    </location>
</feature>
<dbReference type="InterPro" id="IPR036236">
    <property type="entry name" value="Znf_C2H2_sf"/>
</dbReference>
<feature type="domain" description="Matrin-type" evidence="7">
    <location>
        <begin position="11"/>
        <end position="42"/>
    </location>
</feature>
<dbReference type="InterPro" id="IPR013085">
    <property type="entry name" value="U1-CZ_Znf_C2H2"/>
</dbReference>
<dbReference type="OrthoDB" id="191651at2759"/>
<keyword evidence="9" id="KW-1185">Reference proteome</keyword>
<evidence type="ECO:0000256" key="6">
    <source>
        <dbReference type="SAM" id="MobiDB-lite"/>
    </source>
</evidence>
<dbReference type="GO" id="GO:0008270">
    <property type="term" value="F:zinc ion binding"/>
    <property type="evidence" value="ECO:0007669"/>
    <property type="project" value="UniProtKB-KW"/>
</dbReference>
<dbReference type="SMART" id="SM00451">
    <property type="entry name" value="ZnF_U1"/>
    <property type="match status" value="1"/>
</dbReference>
<keyword evidence="5" id="KW-0539">Nucleus</keyword>
<feature type="compositionally biased region" description="Polar residues" evidence="6">
    <location>
        <begin position="193"/>
        <end position="202"/>
    </location>
</feature>
<feature type="compositionally biased region" description="Polar residues" evidence="6">
    <location>
        <begin position="172"/>
        <end position="183"/>
    </location>
</feature>
<dbReference type="GO" id="GO:0003723">
    <property type="term" value="F:RNA binding"/>
    <property type="evidence" value="ECO:0007669"/>
    <property type="project" value="TreeGrafter"/>
</dbReference>
<dbReference type="Pfam" id="PF06220">
    <property type="entry name" value="zf-U1"/>
    <property type="match status" value="1"/>
</dbReference>
<proteinExistence type="predicted"/>
<comment type="caution">
    <text evidence="8">The sequence shown here is derived from an EMBL/GenBank/DDBJ whole genome shotgun (WGS) entry which is preliminary data.</text>
</comment>
<evidence type="ECO:0000313" key="9">
    <source>
        <dbReference type="Proteomes" id="UP000029725"/>
    </source>
</evidence>